<accession>A0ABV8EJ62</accession>
<dbReference type="Proteomes" id="UP001595766">
    <property type="component" value="Unassembled WGS sequence"/>
</dbReference>
<evidence type="ECO:0000313" key="1">
    <source>
        <dbReference type="EMBL" id="MFC3975930.1"/>
    </source>
</evidence>
<dbReference type="InterPro" id="IPR025316">
    <property type="entry name" value="DUF4221"/>
</dbReference>
<keyword evidence="2" id="KW-1185">Reference proteome</keyword>
<reference evidence="2" key="1">
    <citation type="journal article" date="2019" name="Int. J. Syst. Evol. Microbiol.">
        <title>The Global Catalogue of Microorganisms (GCM) 10K type strain sequencing project: providing services to taxonomists for standard genome sequencing and annotation.</title>
        <authorList>
            <consortium name="The Broad Institute Genomics Platform"/>
            <consortium name="The Broad Institute Genome Sequencing Center for Infectious Disease"/>
            <person name="Wu L."/>
            <person name="Ma J."/>
        </authorList>
    </citation>
    <scope>NUCLEOTIDE SEQUENCE [LARGE SCALE GENOMIC DNA]</scope>
    <source>
        <strain evidence="2">CECT 8551</strain>
    </source>
</reference>
<name>A0ABV8EJ62_9BACT</name>
<dbReference type="EMBL" id="JBHSAV010000017">
    <property type="protein sequence ID" value="MFC3975930.1"/>
    <property type="molecule type" value="Genomic_DNA"/>
</dbReference>
<comment type="caution">
    <text evidence="1">The sequence shown here is derived from an EMBL/GenBank/DDBJ whole genome shotgun (WGS) entry which is preliminary data.</text>
</comment>
<sequence>MKKIIIGLISGLIIVTACSTEKNESSESFEFNLTMDTVVVDPGEGQIDLRYGLSYPELSNDGKFLFNYVFNSSKFDKINLESLTLEKTLQFEREGPNGMGSYIGGYSLTSEEQIMIWSYGLFAVFDESGKKVKDLNLDKFGPQEIQGASSFPMGLVEHPNDPSQIYGFFIKSEPNEFFLMKFDLEKETYHKIPLPETEKLDEFNMEFTSGGAFSVVPFPIFNAGRIIMTNDAFNEAYVYDIPLDSLYLIPWDSKLTDNKNETEMPSKVDLEKGMVFRRKFFESINFMTPKWDPVSQQFARLSYINKYGEELDEYGDPNFLRSEVFLTLLDKNLKIINETKLEHYTKEPSRYFFLNNTIWLYENIDDELGFVRIKID</sequence>
<evidence type="ECO:0000313" key="2">
    <source>
        <dbReference type="Proteomes" id="UP001595766"/>
    </source>
</evidence>
<dbReference type="RefSeq" id="WP_241293095.1">
    <property type="nucleotide sequence ID" value="NZ_JAKZGR010000004.1"/>
</dbReference>
<organism evidence="1 2">
    <name type="scientific">Belliella kenyensis</name>
    <dbReference type="NCBI Taxonomy" id="1472724"/>
    <lineage>
        <taxon>Bacteria</taxon>
        <taxon>Pseudomonadati</taxon>
        <taxon>Bacteroidota</taxon>
        <taxon>Cytophagia</taxon>
        <taxon>Cytophagales</taxon>
        <taxon>Cyclobacteriaceae</taxon>
        <taxon>Belliella</taxon>
    </lineage>
</organism>
<dbReference type="PROSITE" id="PS51257">
    <property type="entry name" value="PROKAR_LIPOPROTEIN"/>
    <property type="match status" value="1"/>
</dbReference>
<proteinExistence type="predicted"/>
<protein>
    <submittedName>
        <fullName evidence="1">DUF4221 family protein</fullName>
    </submittedName>
</protein>
<gene>
    <name evidence="1" type="ORF">ACFOUP_06055</name>
</gene>
<dbReference type="Pfam" id="PF13970">
    <property type="entry name" value="DUF4221"/>
    <property type="match status" value="1"/>
</dbReference>